<comment type="similarity">
    <text evidence="2">Belongs to the TerC family.</text>
</comment>
<gene>
    <name evidence="7" type="ORF">NK667_15030</name>
</gene>
<dbReference type="InterPro" id="IPR005496">
    <property type="entry name" value="Integral_membrane_TerC"/>
</dbReference>
<comment type="subcellular location">
    <subcellularLocation>
        <location evidence="1">Membrane</location>
        <topology evidence="1">Multi-pass membrane protein</topology>
    </subcellularLocation>
</comment>
<evidence type="ECO:0000256" key="3">
    <source>
        <dbReference type="ARBA" id="ARBA00022692"/>
    </source>
</evidence>
<dbReference type="PANTHER" id="PTHR30238">
    <property type="entry name" value="MEMBRANE BOUND PREDICTED REDOX MODULATOR"/>
    <property type="match status" value="1"/>
</dbReference>
<feature type="transmembrane region" description="Helical" evidence="6">
    <location>
        <begin position="73"/>
        <end position="91"/>
    </location>
</feature>
<dbReference type="NCBIfam" id="TIGR03717">
    <property type="entry name" value="R_switched_YjbE"/>
    <property type="match status" value="1"/>
</dbReference>
<feature type="transmembrane region" description="Helical" evidence="6">
    <location>
        <begin position="199"/>
        <end position="220"/>
    </location>
</feature>
<dbReference type="RefSeq" id="WP_054615274.1">
    <property type="nucleotide sequence ID" value="NZ_CP101125.1"/>
</dbReference>
<dbReference type="Pfam" id="PF03741">
    <property type="entry name" value="TerC"/>
    <property type="match status" value="1"/>
</dbReference>
<keyword evidence="4 6" id="KW-1133">Transmembrane helix</keyword>
<name>A0ABY5ES71_9PSED</name>
<proteinExistence type="inferred from homology"/>
<reference evidence="7" key="1">
    <citation type="submission" date="2022-07" db="EMBL/GenBank/DDBJ databases">
        <title>Pseudomonas nunamit sp. nov. an antifungal species isolated from Greenland.</title>
        <authorList>
            <person name="Ntana F."/>
            <person name="Hennessy R.C."/>
            <person name="Zervas A."/>
            <person name="Stougaard P."/>
        </authorList>
    </citation>
    <scope>NUCLEOTIDE SEQUENCE</scope>
    <source>
        <strain evidence="7">In5</strain>
    </source>
</reference>
<evidence type="ECO:0000256" key="5">
    <source>
        <dbReference type="ARBA" id="ARBA00023136"/>
    </source>
</evidence>
<feature type="transmembrane region" description="Helical" evidence="6">
    <location>
        <begin position="165"/>
        <end position="184"/>
    </location>
</feature>
<keyword evidence="5 6" id="KW-0472">Membrane</keyword>
<evidence type="ECO:0000313" key="7">
    <source>
        <dbReference type="EMBL" id="UTO17607.1"/>
    </source>
</evidence>
<evidence type="ECO:0000256" key="2">
    <source>
        <dbReference type="ARBA" id="ARBA00007511"/>
    </source>
</evidence>
<feature type="transmembrane region" description="Helical" evidence="6">
    <location>
        <begin position="127"/>
        <end position="153"/>
    </location>
</feature>
<keyword evidence="8" id="KW-1185">Reference proteome</keyword>
<sequence length="234" mass="24908">MIEFLNLPGPWLAIGQIIAIDIMLGADNAVVIAMACRNLPRHLRSKAVISGVAGAIVLRIVMLFFAMQLLALPGLRIVGAILLLWIGIKMMKAEEDHYDSIKGTVLLLNAIKTIVIADAVMSLDNVLAIAGAAGGDMFIVSLGVLISIPIIVWGSGFVLDLIERFPQVVLFGAGLLGWIAGGMASLDTLVQPSMNADKTLYYVASSIGAVFVVCVGSFYARIKTKTDQEECPPL</sequence>
<feature type="transmembrane region" description="Helical" evidence="6">
    <location>
        <begin position="103"/>
        <end position="121"/>
    </location>
</feature>
<evidence type="ECO:0000256" key="1">
    <source>
        <dbReference type="ARBA" id="ARBA00004141"/>
    </source>
</evidence>
<dbReference type="InterPro" id="IPR022301">
    <property type="entry name" value="Integral_membrane_YjbE"/>
</dbReference>
<feature type="transmembrane region" description="Helical" evidence="6">
    <location>
        <begin position="12"/>
        <end position="35"/>
    </location>
</feature>
<keyword evidence="3 6" id="KW-0812">Transmembrane</keyword>
<organism evidence="7 8">
    <name type="scientific">Pseudomonas nunensis</name>
    <dbReference type="NCBI Taxonomy" id="2961896"/>
    <lineage>
        <taxon>Bacteria</taxon>
        <taxon>Pseudomonadati</taxon>
        <taxon>Pseudomonadota</taxon>
        <taxon>Gammaproteobacteria</taxon>
        <taxon>Pseudomonadales</taxon>
        <taxon>Pseudomonadaceae</taxon>
        <taxon>Pseudomonas</taxon>
    </lineage>
</organism>
<dbReference type="Proteomes" id="UP001059607">
    <property type="component" value="Chromosome"/>
</dbReference>
<dbReference type="PANTHER" id="PTHR30238:SF4">
    <property type="entry name" value="SLL1022 PROTEIN"/>
    <property type="match status" value="1"/>
</dbReference>
<dbReference type="EMBL" id="CP101125">
    <property type="protein sequence ID" value="UTO17607.1"/>
    <property type="molecule type" value="Genomic_DNA"/>
</dbReference>
<accession>A0ABY5ES71</accession>
<evidence type="ECO:0000313" key="8">
    <source>
        <dbReference type="Proteomes" id="UP001059607"/>
    </source>
</evidence>
<protein>
    <submittedName>
        <fullName evidence="7">TerC family protein</fullName>
    </submittedName>
</protein>
<feature type="transmembrane region" description="Helical" evidence="6">
    <location>
        <begin position="47"/>
        <end position="67"/>
    </location>
</feature>
<evidence type="ECO:0000256" key="4">
    <source>
        <dbReference type="ARBA" id="ARBA00022989"/>
    </source>
</evidence>
<evidence type="ECO:0000256" key="6">
    <source>
        <dbReference type="SAM" id="Phobius"/>
    </source>
</evidence>